<organism evidence="2 3">
    <name type="scientific">Parelaphostrongylus tenuis</name>
    <name type="common">Meningeal worm</name>
    <dbReference type="NCBI Taxonomy" id="148309"/>
    <lineage>
        <taxon>Eukaryota</taxon>
        <taxon>Metazoa</taxon>
        <taxon>Ecdysozoa</taxon>
        <taxon>Nematoda</taxon>
        <taxon>Chromadorea</taxon>
        <taxon>Rhabditida</taxon>
        <taxon>Rhabditina</taxon>
        <taxon>Rhabditomorpha</taxon>
        <taxon>Strongyloidea</taxon>
        <taxon>Metastrongylidae</taxon>
        <taxon>Parelaphostrongylus</taxon>
    </lineage>
</organism>
<name>A0AAD5MVZ4_PARTN</name>
<protein>
    <submittedName>
        <fullName evidence="2">Uncharacterized protein</fullName>
    </submittedName>
</protein>
<gene>
    <name evidence="2" type="ORF">KIN20_022784</name>
</gene>
<evidence type="ECO:0000313" key="2">
    <source>
        <dbReference type="EMBL" id="KAJ1363033.1"/>
    </source>
</evidence>
<proteinExistence type="predicted"/>
<evidence type="ECO:0000313" key="3">
    <source>
        <dbReference type="Proteomes" id="UP001196413"/>
    </source>
</evidence>
<sequence length="58" mass="6717">MTRSSHLREFTRRRSCSLRANRMQLEEGSVKKLASRSAGNLDGNKGERRQKAEEYMDS</sequence>
<accession>A0AAD5MVZ4</accession>
<dbReference type="EMBL" id="JAHQIW010004590">
    <property type="protein sequence ID" value="KAJ1363033.1"/>
    <property type="molecule type" value="Genomic_DNA"/>
</dbReference>
<reference evidence="2" key="1">
    <citation type="submission" date="2021-06" db="EMBL/GenBank/DDBJ databases">
        <title>Parelaphostrongylus tenuis whole genome reference sequence.</title>
        <authorList>
            <person name="Garwood T.J."/>
            <person name="Larsen P.A."/>
            <person name="Fountain-Jones N.M."/>
            <person name="Garbe J.R."/>
            <person name="Macchietto M.G."/>
            <person name="Kania S.A."/>
            <person name="Gerhold R.W."/>
            <person name="Richards J.E."/>
            <person name="Wolf T.M."/>
        </authorList>
    </citation>
    <scope>NUCLEOTIDE SEQUENCE</scope>
    <source>
        <strain evidence="2">MNPRO001-30</strain>
        <tissue evidence="2">Meninges</tissue>
    </source>
</reference>
<evidence type="ECO:0000256" key="1">
    <source>
        <dbReference type="SAM" id="MobiDB-lite"/>
    </source>
</evidence>
<dbReference type="AlphaFoldDB" id="A0AAD5MVZ4"/>
<keyword evidence="3" id="KW-1185">Reference proteome</keyword>
<dbReference type="Proteomes" id="UP001196413">
    <property type="component" value="Unassembled WGS sequence"/>
</dbReference>
<feature type="region of interest" description="Disordered" evidence="1">
    <location>
        <begin position="21"/>
        <end position="58"/>
    </location>
</feature>
<feature type="compositionally biased region" description="Basic and acidic residues" evidence="1">
    <location>
        <begin position="44"/>
        <end position="58"/>
    </location>
</feature>
<comment type="caution">
    <text evidence="2">The sequence shown here is derived from an EMBL/GenBank/DDBJ whole genome shotgun (WGS) entry which is preliminary data.</text>
</comment>